<reference evidence="1 2" key="1">
    <citation type="submission" date="2014-09" db="EMBL/GenBank/DDBJ databases">
        <authorList>
            <person name="Ellenberger Sabrina"/>
        </authorList>
    </citation>
    <scope>NUCLEOTIDE SEQUENCE [LARGE SCALE GENOMIC DNA]</scope>
    <source>
        <strain evidence="1 2">CBS 412.66</strain>
    </source>
</reference>
<protein>
    <submittedName>
        <fullName evidence="1">Uncharacterized protein</fullName>
    </submittedName>
</protein>
<dbReference type="AlphaFoldDB" id="A0A0B7NY43"/>
<name>A0A0B7NY43_9FUNG</name>
<gene>
    <name evidence="1" type="primary">PARPA_14485.1 scaffold 50540</name>
</gene>
<evidence type="ECO:0000313" key="1">
    <source>
        <dbReference type="EMBL" id="CEP20164.1"/>
    </source>
</evidence>
<keyword evidence="2" id="KW-1185">Reference proteome</keyword>
<sequence length="135" mass="15162">MLRNVVIRTCSFRPTSSLPIIKVVSSTATPIRFASSLSSAPKNNQVVATNVWSLERKSNLGVSEEEVRRFVVGLSSMLQDGKLKPSTSREQVIQYFSAQKHANKQVDDKVNEILAKKTKIIKSKHDDTSVLEWIY</sequence>
<evidence type="ECO:0000313" key="2">
    <source>
        <dbReference type="Proteomes" id="UP000054107"/>
    </source>
</evidence>
<dbReference type="OrthoDB" id="2217887at2759"/>
<organism evidence="1 2">
    <name type="scientific">Parasitella parasitica</name>
    <dbReference type="NCBI Taxonomy" id="35722"/>
    <lineage>
        <taxon>Eukaryota</taxon>
        <taxon>Fungi</taxon>
        <taxon>Fungi incertae sedis</taxon>
        <taxon>Mucoromycota</taxon>
        <taxon>Mucoromycotina</taxon>
        <taxon>Mucoromycetes</taxon>
        <taxon>Mucorales</taxon>
        <taxon>Mucorineae</taxon>
        <taxon>Mucoraceae</taxon>
        <taxon>Parasitella</taxon>
    </lineage>
</organism>
<dbReference type="EMBL" id="LN734231">
    <property type="protein sequence ID" value="CEP20164.1"/>
    <property type="molecule type" value="Genomic_DNA"/>
</dbReference>
<proteinExistence type="predicted"/>
<accession>A0A0B7NY43</accession>
<dbReference type="Proteomes" id="UP000054107">
    <property type="component" value="Unassembled WGS sequence"/>
</dbReference>